<name>A0A6B0S6A3_9CETA</name>
<proteinExistence type="predicted"/>
<dbReference type="AlphaFoldDB" id="A0A6B0S6A3"/>
<organism evidence="1 2">
    <name type="scientific">Bos mutus</name>
    <name type="common">wild yak</name>
    <dbReference type="NCBI Taxonomy" id="72004"/>
    <lineage>
        <taxon>Eukaryota</taxon>
        <taxon>Metazoa</taxon>
        <taxon>Chordata</taxon>
        <taxon>Craniata</taxon>
        <taxon>Vertebrata</taxon>
        <taxon>Euteleostomi</taxon>
        <taxon>Mammalia</taxon>
        <taxon>Eutheria</taxon>
        <taxon>Laurasiatheria</taxon>
        <taxon>Artiodactyla</taxon>
        <taxon>Ruminantia</taxon>
        <taxon>Pecora</taxon>
        <taxon>Bovidae</taxon>
        <taxon>Bovinae</taxon>
        <taxon>Bos</taxon>
    </lineage>
</organism>
<dbReference type="EMBL" id="VBQZ03000187">
    <property type="protein sequence ID" value="MXQ97305.1"/>
    <property type="molecule type" value="Genomic_DNA"/>
</dbReference>
<gene>
    <name evidence="1" type="ORF">E5288_WYG003290</name>
</gene>
<evidence type="ECO:0000313" key="2">
    <source>
        <dbReference type="Proteomes" id="UP000322234"/>
    </source>
</evidence>
<evidence type="ECO:0000313" key="1">
    <source>
        <dbReference type="EMBL" id="MXQ97305.1"/>
    </source>
</evidence>
<dbReference type="Proteomes" id="UP000322234">
    <property type="component" value="Unassembled WGS sequence"/>
</dbReference>
<keyword evidence="2" id="KW-1185">Reference proteome</keyword>
<reference evidence="1" key="1">
    <citation type="submission" date="2019-10" db="EMBL/GenBank/DDBJ databases">
        <title>The sequence and de novo assembly of the wild yak genome.</title>
        <authorList>
            <person name="Liu Y."/>
        </authorList>
    </citation>
    <scope>NUCLEOTIDE SEQUENCE [LARGE SCALE GENOMIC DNA]</scope>
    <source>
        <strain evidence="1">WY2019</strain>
    </source>
</reference>
<accession>A0A6B0S6A3</accession>
<sequence length="58" mass="6754">MFKIDSQSFAYDQATFCASLMECGIPDFKGKGRLPWGWKENMRHQECDAQTRTDSEEM</sequence>
<protein>
    <submittedName>
        <fullName evidence="1">Uncharacterized protein</fullName>
    </submittedName>
</protein>
<comment type="caution">
    <text evidence="1">The sequence shown here is derived from an EMBL/GenBank/DDBJ whole genome shotgun (WGS) entry which is preliminary data.</text>
</comment>